<gene>
    <name evidence="4" type="primary">dprA</name>
    <name evidence="4" type="ORF">P3F81_04505</name>
</gene>
<dbReference type="Gene3D" id="3.40.50.450">
    <property type="match status" value="1"/>
</dbReference>
<dbReference type="InterPro" id="IPR057666">
    <property type="entry name" value="DrpA_SLOG"/>
</dbReference>
<proteinExistence type="inferred from homology"/>
<keyword evidence="5" id="KW-1185">Reference proteome</keyword>
<evidence type="ECO:0000256" key="1">
    <source>
        <dbReference type="ARBA" id="ARBA00006525"/>
    </source>
</evidence>
<dbReference type="Proteomes" id="UP001243623">
    <property type="component" value="Chromosome"/>
</dbReference>
<dbReference type="Gene3D" id="1.10.10.10">
    <property type="entry name" value="Winged helix-like DNA-binding domain superfamily/Winged helix DNA-binding domain"/>
    <property type="match status" value="1"/>
</dbReference>
<dbReference type="Pfam" id="PF02481">
    <property type="entry name" value="DNA_processg_A"/>
    <property type="match status" value="1"/>
</dbReference>
<evidence type="ECO:0000313" key="5">
    <source>
        <dbReference type="Proteomes" id="UP001243623"/>
    </source>
</evidence>
<organism evidence="4 5">
    <name type="scientific">Selenobaculum gibii</name>
    <dbReference type="NCBI Taxonomy" id="3054208"/>
    <lineage>
        <taxon>Bacteria</taxon>
        <taxon>Bacillati</taxon>
        <taxon>Bacillota</taxon>
        <taxon>Negativicutes</taxon>
        <taxon>Selenomonadales</taxon>
        <taxon>Selenomonadaceae</taxon>
        <taxon>Selenobaculum</taxon>
    </lineage>
</organism>
<evidence type="ECO:0000259" key="2">
    <source>
        <dbReference type="Pfam" id="PF02481"/>
    </source>
</evidence>
<dbReference type="InterPro" id="IPR036388">
    <property type="entry name" value="WH-like_DNA-bd_sf"/>
</dbReference>
<dbReference type="AlphaFoldDB" id="A0A9Y2EUC6"/>
<dbReference type="KEGG" id="sgbi:P3F81_04505"/>
<name>A0A9Y2EUC6_9FIRM</name>
<comment type="similarity">
    <text evidence="1">Belongs to the DprA/Smf family.</text>
</comment>
<dbReference type="Pfam" id="PF17782">
    <property type="entry name" value="WHD_DprA"/>
    <property type="match status" value="1"/>
</dbReference>
<feature type="domain" description="Smf/DprA SLOG" evidence="2">
    <location>
        <begin position="79"/>
        <end position="287"/>
    </location>
</feature>
<sequence length="364" mass="39669">MEKIFLAALQMTPGIGNAKLRSLIEYFGSAKSVWQADNSDIVASKCLTQSDCECLFSQRKKLDVVEGLAEKWEKQEIKLCSYFEESYPSRLKEIFHPPMLLYYRGNFTCNENNIAIVGARKASPYGKNVAESLAKDLAKAGVTIISGAARGIDTASHRGALDAKGKTIAVLGCGVDIVYPAENRSLFCEIVDKGGAIVSEFAPGTAPLAKNFPARNRIISGLSNGVVVVEAAVKSGSLITAEFALSEGRDVFAVPGSVFSPLSGGCHTLIKQGAKLIEDAKDILNEYTIQYRLKKEDVLQLSEEEKLVYQTLSEDRPLTIEDIILRTRSSASHIAFVILQLELRGLVKECAPHCYVRTVEEGVL</sequence>
<dbReference type="PANTHER" id="PTHR43022">
    <property type="entry name" value="PROTEIN SMF"/>
    <property type="match status" value="1"/>
</dbReference>
<feature type="domain" description="DprA winged helix" evidence="3">
    <location>
        <begin position="300"/>
        <end position="349"/>
    </location>
</feature>
<evidence type="ECO:0000313" key="4">
    <source>
        <dbReference type="EMBL" id="WIW71570.1"/>
    </source>
</evidence>
<dbReference type="SUPFAM" id="SSF102405">
    <property type="entry name" value="MCP/YpsA-like"/>
    <property type="match status" value="1"/>
</dbReference>
<accession>A0A9Y2EUC6</accession>
<dbReference type="InterPro" id="IPR003488">
    <property type="entry name" value="DprA"/>
</dbReference>
<dbReference type="GO" id="GO:0009294">
    <property type="term" value="P:DNA-mediated transformation"/>
    <property type="evidence" value="ECO:0007669"/>
    <property type="project" value="InterPro"/>
</dbReference>
<evidence type="ECO:0000259" key="3">
    <source>
        <dbReference type="Pfam" id="PF17782"/>
    </source>
</evidence>
<dbReference type="PANTHER" id="PTHR43022:SF1">
    <property type="entry name" value="PROTEIN SMF"/>
    <property type="match status" value="1"/>
</dbReference>
<dbReference type="InterPro" id="IPR041614">
    <property type="entry name" value="DprA_WH"/>
</dbReference>
<protein>
    <submittedName>
        <fullName evidence="4">DNA-processing protein DprA</fullName>
    </submittedName>
</protein>
<dbReference type="EMBL" id="CP120678">
    <property type="protein sequence ID" value="WIW71570.1"/>
    <property type="molecule type" value="Genomic_DNA"/>
</dbReference>
<reference evidence="4" key="1">
    <citation type="submission" date="2023-03" db="EMBL/GenBank/DDBJ databases">
        <title>Selenobaculum gbiensis gen. nov. sp. nov., a new bacterium isolated from the gut microbiota of IBD patient.</title>
        <authorList>
            <person name="Yeo S."/>
            <person name="Park H."/>
            <person name="Huh C.S."/>
        </authorList>
    </citation>
    <scope>NUCLEOTIDE SEQUENCE</scope>
    <source>
        <strain evidence="4">ICN-92133</strain>
    </source>
</reference>
<dbReference type="RefSeq" id="WP_147667992.1">
    <property type="nucleotide sequence ID" value="NZ_CP120678.1"/>
</dbReference>
<dbReference type="NCBIfam" id="TIGR00732">
    <property type="entry name" value="dprA"/>
    <property type="match status" value="1"/>
</dbReference>